<dbReference type="InterPro" id="IPR011527">
    <property type="entry name" value="ABC1_TM_dom"/>
</dbReference>
<organism evidence="12 13">
    <name type="scientific">Polyrhizophydium stewartii</name>
    <dbReference type="NCBI Taxonomy" id="2732419"/>
    <lineage>
        <taxon>Eukaryota</taxon>
        <taxon>Fungi</taxon>
        <taxon>Fungi incertae sedis</taxon>
        <taxon>Chytridiomycota</taxon>
        <taxon>Chytridiomycota incertae sedis</taxon>
        <taxon>Chytridiomycetes</taxon>
        <taxon>Rhizophydiales</taxon>
        <taxon>Rhizophydiales incertae sedis</taxon>
        <taxon>Polyrhizophydium</taxon>
    </lineage>
</organism>
<reference evidence="12 13" key="1">
    <citation type="submission" date="2023-09" db="EMBL/GenBank/DDBJ databases">
        <title>Pangenome analysis of Batrachochytrium dendrobatidis and related Chytrids.</title>
        <authorList>
            <person name="Yacoub M.N."/>
            <person name="Stajich J.E."/>
            <person name="James T.Y."/>
        </authorList>
    </citation>
    <scope>NUCLEOTIDE SEQUENCE [LARGE SCALE GENOMIC DNA]</scope>
    <source>
        <strain evidence="12 13">JEL0888</strain>
    </source>
</reference>
<evidence type="ECO:0000256" key="1">
    <source>
        <dbReference type="ARBA" id="ARBA00004127"/>
    </source>
</evidence>
<sequence length="621" mass="66929">MGDKSDGVVVAASKPSEPTAPPLPTSQLPPLKQIRRGPVSFVTLSWLNPLLRRGFRKPLDEQDLPDISDNDKAKAAARALAGFEARLAAHLVSRDAVPAPSLAAALFLAFWPFFIGGLILQACIVAITIIRPLLIPVVLRAIALRQLPSSDTTGFFTTNLYVLAVVIFVLQLALSFVMYTFESMLINLGIKVGSAVIGAVYAKALRLSPRSRQAFPEGKISTLATSDAAIINGFAHSLFVTVGNLAQIGLALYYLSRYFGNATWAAIGVYFVFALLQMVILPFMNSAVTAYMATLDRRTKMLREFLYGIKIVKFQALEEFFASAITKIRGEQLVALRKITVVLWMLFGTLIFQQTVVMPVSIIVYAVINSGITAEDIFTGIGLLSALIEPSSSILQTISTVLQITVSYKRITEFLLAEEAKPDEATQLLPQDASTDSAALKISAASFTWEEVRKNDDKSKSKSKRRIFKKKKSKESQATLAENGSDKKDGDAESDKPAPFALQDITLDIPRGSLVAVVGSVGSGKSSFLSALIGGMRKTAGDSALFGSVAYCAQEPWILTGTIEENIVFGDDAVRARIPDAIAAACLDRDLEILPNGLGTQIGEKGINLSGGQKARVAVMI</sequence>
<feature type="transmembrane region" description="Helical" evidence="10">
    <location>
        <begin position="160"/>
        <end position="179"/>
    </location>
</feature>
<keyword evidence="6" id="KW-0067">ATP-binding</keyword>
<comment type="caution">
    <text evidence="12">The sequence shown here is derived from an EMBL/GenBank/DDBJ whole genome shotgun (WGS) entry which is preliminary data.</text>
</comment>
<feature type="transmembrane region" description="Helical" evidence="10">
    <location>
        <begin position="119"/>
        <end position="139"/>
    </location>
</feature>
<keyword evidence="2" id="KW-0813">Transport</keyword>
<dbReference type="PANTHER" id="PTHR24223">
    <property type="entry name" value="ATP-BINDING CASSETTE SUB-FAMILY C"/>
    <property type="match status" value="1"/>
</dbReference>
<evidence type="ECO:0000256" key="8">
    <source>
        <dbReference type="ARBA" id="ARBA00023136"/>
    </source>
</evidence>
<accession>A0ABR4ND34</accession>
<keyword evidence="13" id="KW-1185">Reference proteome</keyword>
<dbReference type="EMBL" id="JADGIZ020000011">
    <property type="protein sequence ID" value="KAL2917448.1"/>
    <property type="molecule type" value="Genomic_DNA"/>
</dbReference>
<dbReference type="Pfam" id="PF00664">
    <property type="entry name" value="ABC_membrane"/>
    <property type="match status" value="1"/>
</dbReference>
<evidence type="ECO:0000256" key="7">
    <source>
        <dbReference type="ARBA" id="ARBA00022989"/>
    </source>
</evidence>
<evidence type="ECO:0000259" key="11">
    <source>
        <dbReference type="PROSITE" id="PS50929"/>
    </source>
</evidence>
<evidence type="ECO:0000256" key="3">
    <source>
        <dbReference type="ARBA" id="ARBA00022692"/>
    </source>
</evidence>
<dbReference type="InterPro" id="IPR003439">
    <property type="entry name" value="ABC_transporter-like_ATP-bd"/>
</dbReference>
<dbReference type="CDD" id="cd18579">
    <property type="entry name" value="ABC_6TM_ABCC_D1"/>
    <property type="match status" value="1"/>
</dbReference>
<feature type="compositionally biased region" description="Basic and acidic residues" evidence="9">
    <location>
        <begin position="484"/>
        <end position="496"/>
    </location>
</feature>
<dbReference type="Gene3D" id="1.20.1560.10">
    <property type="entry name" value="ABC transporter type 1, transmembrane domain"/>
    <property type="match status" value="1"/>
</dbReference>
<proteinExistence type="predicted"/>
<dbReference type="InterPro" id="IPR050173">
    <property type="entry name" value="ABC_transporter_C-like"/>
</dbReference>
<dbReference type="PANTHER" id="PTHR24223:SF443">
    <property type="entry name" value="MULTIDRUG-RESISTANCE LIKE PROTEIN 1, ISOFORM I"/>
    <property type="match status" value="1"/>
</dbReference>
<feature type="domain" description="ABC transmembrane type-1" evidence="11">
    <location>
        <begin position="115"/>
        <end position="403"/>
    </location>
</feature>
<evidence type="ECO:0000256" key="5">
    <source>
        <dbReference type="ARBA" id="ARBA00022741"/>
    </source>
</evidence>
<comment type="subcellular location">
    <subcellularLocation>
        <location evidence="1">Endomembrane system</location>
        <topology evidence="1">Multi-pass membrane protein</topology>
    </subcellularLocation>
</comment>
<keyword evidence="7 10" id="KW-1133">Transmembrane helix</keyword>
<evidence type="ECO:0000313" key="13">
    <source>
        <dbReference type="Proteomes" id="UP001527925"/>
    </source>
</evidence>
<feature type="transmembrane region" description="Helical" evidence="10">
    <location>
        <begin position="229"/>
        <end position="255"/>
    </location>
</feature>
<feature type="region of interest" description="Disordered" evidence="9">
    <location>
        <begin position="458"/>
        <end position="497"/>
    </location>
</feature>
<evidence type="ECO:0000313" key="12">
    <source>
        <dbReference type="EMBL" id="KAL2917448.1"/>
    </source>
</evidence>
<dbReference type="InterPro" id="IPR036640">
    <property type="entry name" value="ABC1_TM_sf"/>
</dbReference>
<gene>
    <name evidence="12" type="ORF">HK105_203114</name>
</gene>
<dbReference type="InterPro" id="IPR044746">
    <property type="entry name" value="ABCC_6TM_D1"/>
</dbReference>
<evidence type="ECO:0000256" key="2">
    <source>
        <dbReference type="ARBA" id="ARBA00022448"/>
    </source>
</evidence>
<keyword evidence="3 10" id="KW-0812">Transmembrane</keyword>
<evidence type="ECO:0000256" key="4">
    <source>
        <dbReference type="ARBA" id="ARBA00022737"/>
    </source>
</evidence>
<feature type="transmembrane region" description="Helical" evidence="10">
    <location>
        <begin position="185"/>
        <end position="202"/>
    </location>
</feature>
<dbReference type="Gene3D" id="3.40.50.300">
    <property type="entry name" value="P-loop containing nucleotide triphosphate hydrolases"/>
    <property type="match status" value="1"/>
</dbReference>
<dbReference type="SUPFAM" id="SSF90123">
    <property type="entry name" value="ABC transporter transmembrane region"/>
    <property type="match status" value="1"/>
</dbReference>
<dbReference type="PROSITE" id="PS50929">
    <property type="entry name" value="ABC_TM1F"/>
    <property type="match status" value="1"/>
</dbReference>
<dbReference type="Pfam" id="PF00005">
    <property type="entry name" value="ABC_tran"/>
    <property type="match status" value="1"/>
</dbReference>
<feature type="compositionally biased region" description="Basic residues" evidence="9">
    <location>
        <begin position="461"/>
        <end position="473"/>
    </location>
</feature>
<keyword evidence="5" id="KW-0547">Nucleotide-binding</keyword>
<feature type="transmembrane region" description="Helical" evidence="10">
    <location>
        <begin position="267"/>
        <end position="293"/>
    </location>
</feature>
<dbReference type="SUPFAM" id="SSF52540">
    <property type="entry name" value="P-loop containing nucleoside triphosphate hydrolases"/>
    <property type="match status" value="1"/>
</dbReference>
<feature type="transmembrane region" description="Helical" evidence="10">
    <location>
        <begin position="341"/>
        <end position="368"/>
    </location>
</feature>
<keyword evidence="8 10" id="KW-0472">Membrane</keyword>
<name>A0ABR4ND34_9FUNG</name>
<evidence type="ECO:0000256" key="9">
    <source>
        <dbReference type="SAM" id="MobiDB-lite"/>
    </source>
</evidence>
<feature type="region of interest" description="Disordered" evidence="9">
    <location>
        <begin position="1"/>
        <end position="31"/>
    </location>
</feature>
<dbReference type="InterPro" id="IPR027417">
    <property type="entry name" value="P-loop_NTPase"/>
</dbReference>
<keyword evidence="4" id="KW-0677">Repeat</keyword>
<evidence type="ECO:0000256" key="10">
    <source>
        <dbReference type="SAM" id="Phobius"/>
    </source>
</evidence>
<dbReference type="Proteomes" id="UP001527925">
    <property type="component" value="Unassembled WGS sequence"/>
</dbReference>
<protein>
    <recommendedName>
        <fullName evidence="11">ABC transmembrane type-1 domain-containing protein</fullName>
    </recommendedName>
</protein>
<evidence type="ECO:0000256" key="6">
    <source>
        <dbReference type="ARBA" id="ARBA00022840"/>
    </source>
</evidence>